<feature type="transmembrane region" description="Helical" evidence="3">
    <location>
        <begin position="6"/>
        <end position="30"/>
    </location>
</feature>
<sequence length="585" mass="62388">MKNISLQLKIASILVVAIMVSTAITAAVYIQQFRAASLEEMNFKARAIGRMAENARNSTGLLTKQNAFQSKRLLAEAQEALAGLTVGSPGYFKALRSTTYYNTIPVVSAFNAALKGAEESFFQFKPTRFNARNPNYNPVTEVEKELLRGLQKSGDIEAKAIDEQMHVLRYMRAVKLSQECLICHGTANDDPLRPNTMTDPIGFSKDGKKTGDMHGAFQIIMDMTPLDKSLRSVKIKVALVATVVISLAVLGAVFFIRRSVITPIRRISDEMSEGADQVSSAAGQVSTASQNLSEGATTQASSLEETSSALEEVASQTRQNADNANEASILSREARKEADQGNESVSAMIESMTAINKSSEEISKIIKVIEEIAFQTNLLALNAAVEAARAGEHGKGFAVVAEEVRNLAQRAGGAAKDTAGLIEDAVAKAQEGSDRAIQAGEVLRRIVDSVSKVTDLISEIAAASGEQAQGVEQVNRAISDMDEVTQNNAATAEESAAASEELNAQAVTLQQMIKNLNGVIMGSGGGATGDDNGHHTGASVGNHQSSPRLLGRAINKFTNKGDAPRTASASMAERKIPMDDEFSEF</sequence>
<dbReference type="GO" id="GO:0007165">
    <property type="term" value="P:signal transduction"/>
    <property type="evidence" value="ECO:0007669"/>
    <property type="project" value="InterPro"/>
</dbReference>
<accession>A0A3B1CTF5</accession>
<dbReference type="PANTHER" id="PTHR43531">
    <property type="entry name" value="PROTEIN ICFG"/>
    <property type="match status" value="1"/>
</dbReference>
<keyword evidence="1" id="KW-0488">Methylation</keyword>
<dbReference type="EMBL" id="UOGE01000112">
    <property type="protein sequence ID" value="VAX25930.1"/>
    <property type="molecule type" value="Genomic_DNA"/>
</dbReference>
<dbReference type="GO" id="GO:0004888">
    <property type="term" value="F:transmembrane signaling receptor activity"/>
    <property type="evidence" value="ECO:0007669"/>
    <property type="project" value="TreeGrafter"/>
</dbReference>
<dbReference type="Pfam" id="PF00015">
    <property type="entry name" value="MCPsignal"/>
    <property type="match status" value="1"/>
</dbReference>
<dbReference type="CDD" id="cd11386">
    <property type="entry name" value="MCP_signal"/>
    <property type="match status" value="1"/>
</dbReference>
<feature type="region of interest" description="Disordered" evidence="2">
    <location>
        <begin position="525"/>
        <end position="546"/>
    </location>
</feature>
<feature type="compositionally biased region" description="Low complexity" evidence="2">
    <location>
        <begin position="296"/>
        <end position="315"/>
    </location>
</feature>
<dbReference type="SUPFAM" id="SSF58104">
    <property type="entry name" value="Methyl-accepting chemotaxis protein (MCP) signaling domain"/>
    <property type="match status" value="1"/>
</dbReference>
<proteinExistence type="predicted"/>
<evidence type="ECO:0000313" key="5">
    <source>
        <dbReference type="EMBL" id="VAX25930.1"/>
    </source>
</evidence>
<evidence type="ECO:0000256" key="2">
    <source>
        <dbReference type="SAM" id="MobiDB-lite"/>
    </source>
</evidence>
<dbReference type="GO" id="GO:0005886">
    <property type="term" value="C:plasma membrane"/>
    <property type="evidence" value="ECO:0007669"/>
    <property type="project" value="TreeGrafter"/>
</dbReference>
<keyword evidence="3" id="KW-0812">Transmembrane</keyword>
<dbReference type="Pfam" id="PF11845">
    <property type="entry name" value="Tll0287-like"/>
    <property type="match status" value="1"/>
</dbReference>
<protein>
    <submittedName>
        <fullName evidence="5">Methyl-accepting chemotaxis protein I (Serine chemoreceptor protein)</fullName>
    </submittedName>
</protein>
<dbReference type="PROSITE" id="PS50111">
    <property type="entry name" value="CHEMOTAXIS_TRANSDUC_2"/>
    <property type="match status" value="1"/>
</dbReference>
<dbReference type="Gene3D" id="1.10.287.950">
    <property type="entry name" value="Methyl-accepting chemotaxis protein"/>
    <property type="match status" value="1"/>
</dbReference>
<feature type="compositionally biased region" description="Polar residues" evidence="2">
    <location>
        <begin position="278"/>
        <end position="295"/>
    </location>
</feature>
<feature type="region of interest" description="Disordered" evidence="2">
    <location>
        <begin position="278"/>
        <end position="344"/>
    </location>
</feature>
<keyword evidence="5" id="KW-0675">Receptor</keyword>
<feature type="compositionally biased region" description="Polar residues" evidence="2">
    <location>
        <begin position="316"/>
        <end position="328"/>
    </location>
</feature>
<name>A0A3B1CTF5_9ZZZZ</name>
<dbReference type="InterPro" id="IPR004089">
    <property type="entry name" value="MCPsignal_dom"/>
</dbReference>
<evidence type="ECO:0000256" key="1">
    <source>
        <dbReference type="ARBA" id="ARBA00022481"/>
    </source>
</evidence>
<keyword evidence="3" id="KW-1133">Transmembrane helix</keyword>
<organism evidence="5">
    <name type="scientific">hydrothermal vent metagenome</name>
    <dbReference type="NCBI Taxonomy" id="652676"/>
    <lineage>
        <taxon>unclassified sequences</taxon>
        <taxon>metagenomes</taxon>
        <taxon>ecological metagenomes</taxon>
    </lineage>
</organism>
<feature type="domain" description="Methyl-accepting transducer" evidence="4">
    <location>
        <begin position="274"/>
        <end position="503"/>
    </location>
</feature>
<dbReference type="AlphaFoldDB" id="A0A3B1CTF5"/>
<evidence type="ECO:0000256" key="3">
    <source>
        <dbReference type="SAM" id="Phobius"/>
    </source>
</evidence>
<feature type="transmembrane region" description="Helical" evidence="3">
    <location>
        <begin position="237"/>
        <end position="256"/>
    </location>
</feature>
<keyword evidence="3" id="KW-0472">Membrane</keyword>
<dbReference type="FunFam" id="1.10.287.950:FF:000001">
    <property type="entry name" value="Methyl-accepting chemotaxis sensory transducer"/>
    <property type="match status" value="1"/>
</dbReference>
<dbReference type="InterPro" id="IPR021796">
    <property type="entry name" value="Tll0287-like_dom"/>
</dbReference>
<evidence type="ECO:0000259" key="4">
    <source>
        <dbReference type="PROSITE" id="PS50111"/>
    </source>
</evidence>
<dbReference type="GO" id="GO:0006935">
    <property type="term" value="P:chemotaxis"/>
    <property type="evidence" value="ECO:0007669"/>
    <property type="project" value="TreeGrafter"/>
</dbReference>
<reference evidence="5" key="1">
    <citation type="submission" date="2018-06" db="EMBL/GenBank/DDBJ databases">
        <authorList>
            <person name="Zhirakovskaya E."/>
        </authorList>
    </citation>
    <scope>NUCLEOTIDE SEQUENCE</scope>
</reference>
<feature type="region of interest" description="Disordered" evidence="2">
    <location>
        <begin position="558"/>
        <end position="585"/>
    </location>
</feature>
<dbReference type="InterPro" id="IPR051310">
    <property type="entry name" value="MCP_chemotaxis"/>
</dbReference>
<dbReference type="PANTHER" id="PTHR43531:SF14">
    <property type="entry name" value="METHYL-ACCEPTING CHEMOTAXIS PROTEIN I-RELATED"/>
    <property type="match status" value="1"/>
</dbReference>
<dbReference type="SMART" id="SM00283">
    <property type="entry name" value="MA"/>
    <property type="match status" value="1"/>
</dbReference>
<gene>
    <name evidence="5" type="ORF">MNBD_NITROSPINAE02-444</name>
</gene>